<reference evidence="2 4" key="1">
    <citation type="submission" date="2015-10" db="EMBL/GenBank/DDBJ databases">
        <title>The cercosporin biosynthetic gene cluster was horizontally transferred to several fungal lineages and shown to be expanded in Cercospora beticola based on microsynteny with recipient genomes.</title>
        <authorList>
            <person name="De Jonge R."/>
            <person name="Ebert M.K."/>
            <person name="Suttle J.C."/>
            <person name="Jurick Ii W.M."/>
            <person name="Secor G.A."/>
            <person name="Thomma B.P."/>
            <person name="Van De Peer Y."/>
            <person name="Bolton M.D."/>
        </authorList>
    </citation>
    <scope>NUCLEOTIDE SEQUENCE [LARGE SCALE GENOMIC DNA]</scope>
    <source>
        <strain evidence="2 4">09-40</strain>
    </source>
</reference>
<accession>A0A2G5H8W9</accession>
<evidence type="ECO:0000256" key="1">
    <source>
        <dbReference type="SAM" id="MobiDB-lite"/>
    </source>
</evidence>
<dbReference type="OrthoDB" id="3647787at2759"/>
<evidence type="ECO:0000313" key="3">
    <source>
        <dbReference type="EMBL" id="WPB03308.1"/>
    </source>
</evidence>
<keyword evidence="5" id="KW-1185">Reference proteome</keyword>
<organism evidence="2 4">
    <name type="scientific">Cercospora beticola</name>
    <name type="common">Sugarbeet leaf spot fungus</name>
    <dbReference type="NCBI Taxonomy" id="122368"/>
    <lineage>
        <taxon>Eukaryota</taxon>
        <taxon>Fungi</taxon>
        <taxon>Dikarya</taxon>
        <taxon>Ascomycota</taxon>
        <taxon>Pezizomycotina</taxon>
        <taxon>Dothideomycetes</taxon>
        <taxon>Dothideomycetidae</taxon>
        <taxon>Mycosphaerellales</taxon>
        <taxon>Mycosphaerellaceae</taxon>
        <taxon>Cercospora</taxon>
    </lineage>
</organism>
<feature type="compositionally biased region" description="Polar residues" evidence="1">
    <location>
        <begin position="466"/>
        <end position="482"/>
    </location>
</feature>
<evidence type="ECO:0000313" key="2">
    <source>
        <dbReference type="EMBL" id="PIA88980.1"/>
    </source>
</evidence>
<evidence type="ECO:0000313" key="4">
    <source>
        <dbReference type="Proteomes" id="UP000230605"/>
    </source>
</evidence>
<dbReference type="Proteomes" id="UP000230605">
    <property type="component" value="Chromosome 5"/>
</dbReference>
<reference evidence="3 5" key="2">
    <citation type="submission" date="2023-09" db="EMBL/GenBank/DDBJ databases">
        <title>Complete-Gapless Cercospora beticola genome.</title>
        <authorList>
            <person name="Wyatt N.A."/>
            <person name="Spanner R.E."/>
            <person name="Bolton M.D."/>
        </authorList>
    </citation>
    <scope>NUCLEOTIDE SEQUENCE [LARGE SCALE GENOMIC DNA]</scope>
    <source>
        <strain evidence="3">Cb09-40</strain>
    </source>
</reference>
<feature type="region of interest" description="Disordered" evidence="1">
    <location>
        <begin position="219"/>
        <end position="487"/>
    </location>
</feature>
<dbReference type="AlphaFoldDB" id="A0A2G5H8W9"/>
<name>A0A2G5H8W9_CERBT</name>
<gene>
    <name evidence="2" type="ORF">CB0940_07365</name>
    <name evidence="3" type="ORF">RHO25_007945</name>
</gene>
<feature type="compositionally biased region" description="Pro residues" evidence="1">
    <location>
        <begin position="248"/>
        <end position="268"/>
    </location>
</feature>
<feature type="compositionally biased region" description="Pro residues" evidence="1">
    <location>
        <begin position="322"/>
        <end position="333"/>
    </location>
</feature>
<feature type="region of interest" description="Disordered" evidence="1">
    <location>
        <begin position="514"/>
        <end position="567"/>
    </location>
</feature>
<proteinExistence type="predicted"/>
<sequence length="567" mass="62350">MRKAHHRLIDWIIIEVFLNRARHPLATDGRLRACIKRLHRYRVRSEPAESDSELSTTHASDSQRDLAYADSTEQYRRGRLNYQEDRPRVPDDSRTGPRLSRPLVLRGGSDNEDPADLLLSQREQPRRSFATQATAFLRRSSSAIVARARSLAELETWRNAYRRISDPATYRRILRRLSDLLLRRRDSVIENDDNDPVDSRAYGTFDGSASPLLSGARNQHFTQGFGFGEDEQIHPRRSRRQESNVPPDVVPTPRATPPIPMPPGPPNPRRGTIPPFLVPGTPPNTVDPAHVPSSDDLPSLSGVNEPVNPPPQRLESLGQLGVPPPPSSSPRPAEPLAGPSHLPPLPELRPTDVRAVREHREGLTRADSRGRLLAVNSDTLTGTAQGHDDVGRFMRKRREGEAATPSPVVGGCETRTPAPPAGAPTDDGIHQGELPDNWLEMERRRTRERREAEAEARLRAAARTAPNQETPQRPDSTTSSWLTDDEVDSNEIAVRSSSSDGVWFPFTAAAAAAAARNARVAAGSAPGALQPGREPSPISDDEAAVTSASEDSADDADYMSLEDARQL</sequence>
<dbReference type="EMBL" id="LKMD01000108">
    <property type="protein sequence ID" value="PIA88980.1"/>
    <property type="molecule type" value="Genomic_DNA"/>
</dbReference>
<feature type="region of interest" description="Disordered" evidence="1">
    <location>
        <begin position="45"/>
        <end position="115"/>
    </location>
</feature>
<feature type="compositionally biased region" description="Basic and acidic residues" evidence="1">
    <location>
        <begin position="82"/>
        <end position="95"/>
    </location>
</feature>
<protein>
    <submittedName>
        <fullName evidence="2">Uncharacterized protein</fullName>
    </submittedName>
</protein>
<evidence type="ECO:0000313" key="5">
    <source>
        <dbReference type="Proteomes" id="UP001302367"/>
    </source>
</evidence>
<feature type="compositionally biased region" description="Basic and acidic residues" evidence="1">
    <location>
        <begin position="440"/>
        <end position="458"/>
    </location>
</feature>
<feature type="compositionally biased region" description="Basic and acidic residues" evidence="1">
    <location>
        <begin position="349"/>
        <end position="370"/>
    </location>
</feature>
<dbReference type="Proteomes" id="UP001302367">
    <property type="component" value="Chromosome 5"/>
</dbReference>
<dbReference type="EMBL" id="CP134188">
    <property type="protein sequence ID" value="WPB03308.1"/>
    <property type="molecule type" value="Genomic_DNA"/>
</dbReference>